<name>A0A0F9QQ54_9ZZZZ</name>
<organism evidence="4">
    <name type="scientific">marine sediment metagenome</name>
    <dbReference type="NCBI Taxonomy" id="412755"/>
    <lineage>
        <taxon>unclassified sequences</taxon>
        <taxon>metagenomes</taxon>
        <taxon>ecological metagenomes</taxon>
    </lineage>
</organism>
<evidence type="ECO:0000256" key="1">
    <source>
        <dbReference type="ARBA" id="ARBA00022490"/>
    </source>
</evidence>
<keyword evidence="1" id="KW-0963">Cytoplasm</keyword>
<protein>
    <recommendedName>
        <fullName evidence="5">Chorismate lyase</fullName>
    </recommendedName>
</protein>
<dbReference type="PANTHER" id="PTHR38683:SF1">
    <property type="entry name" value="CHORISMATE PYRUVATE-LYASE"/>
    <property type="match status" value="1"/>
</dbReference>
<evidence type="ECO:0008006" key="5">
    <source>
        <dbReference type="Google" id="ProtNLM"/>
    </source>
</evidence>
<keyword evidence="3" id="KW-0456">Lyase</keyword>
<reference evidence="4" key="1">
    <citation type="journal article" date="2015" name="Nature">
        <title>Complex archaea that bridge the gap between prokaryotes and eukaryotes.</title>
        <authorList>
            <person name="Spang A."/>
            <person name="Saw J.H."/>
            <person name="Jorgensen S.L."/>
            <person name="Zaremba-Niedzwiedzka K."/>
            <person name="Martijn J."/>
            <person name="Lind A.E."/>
            <person name="van Eijk R."/>
            <person name="Schleper C."/>
            <person name="Guy L."/>
            <person name="Ettema T.J."/>
        </authorList>
    </citation>
    <scope>NUCLEOTIDE SEQUENCE</scope>
</reference>
<evidence type="ECO:0000256" key="3">
    <source>
        <dbReference type="ARBA" id="ARBA00023239"/>
    </source>
</evidence>
<proteinExistence type="predicted"/>
<dbReference type="PANTHER" id="PTHR38683">
    <property type="entry name" value="CHORISMATE PYRUVATE-LYASE"/>
    <property type="match status" value="1"/>
</dbReference>
<evidence type="ECO:0000313" key="4">
    <source>
        <dbReference type="EMBL" id="KKN07423.1"/>
    </source>
</evidence>
<accession>A0A0F9QQ54</accession>
<gene>
    <name evidence="4" type="ORF">LCGC14_1067140</name>
</gene>
<sequence length="125" mass="14720">EESRFLSHDMKQLMLEREVLLCDGDRAEIYGRTVIPPKTYQEMRARFDNLGNKPLGQMLFDDPTLKRGPIEVARLGPSQWLFQLAIQMMLDEPTELWARRSCFYLNNKPLMVTEIFLPSKKWNSK</sequence>
<dbReference type="EMBL" id="LAZR01004573">
    <property type="protein sequence ID" value="KKN07423.1"/>
    <property type="molecule type" value="Genomic_DNA"/>
</dbReference>
<dbReference type="Gene3D" id="3.40.1410.10">
    <property type="entry name" value="Chorismate lyase-like"/>
    <property type="match status" value="1"/>
</dbReference>
<feature type="non-terminal residue" evidence="4">
    <location>
        <position position="1"/>
    </location>
</feature>
<dbReference type="InterPro" id="IPR028978">
    <property type="entry name" value="Chorismate_lyase_/UTRA_dom_sf"/>
</dbReference>
<comment type="caution">
    <text evidence="4">The sequence shown here is derived from an EMBL/GenBank/DDBJ whole genome shotgun (WGS) entry which is preliminary data.</text>
</comment>
<dbReference type="GO" id="GO:0008813">
    <property type="term" value="F:chorismate lyase activity"/>
    <property type="evidence" value="ECO:0007669"/>
    <property type="project" value="InterPro"/>
</dbReference>
<dbReference type="SUPFAM" id="SSF64288">
    <property type="entry name" value="Chorismate lyase-like"/>
    <property type="match status" value="1"/>
</dbReference>
<dbReference type="InterPro" id="IPR007440">
    <property type="entry name" value="Chorismate--pyruvate_lyase"/>
</dbReference>
<evidence type="ECO:0000256" key="2">
    <source>
        <dbReference type="ARBA" id="ARBA00022688"/>
    </source>
</evidence>
<dbReference type="GO" id="GO:0006744">
    <property type="term" value="P:ubiquinone biosynthetic process"/>
    <property type="evidence" value="ECO:0007669"/>
    <property type="project" value="UniProtKB-KW"/>
</dbReference>
<dbReference type="Pfam" id="PF04345">
    <property type="entry name" value="Chor_lyase"/>
    <property type="match status" value="1"/>
</dbReference>
<dbReference type="GO" id="GO:0005829">
    <property type="term" value="C:cytosol"/>
    <property type="evidence" value="ECO:0007669"/>
    <property type="project" value="TreeGrafter"/>
</dbReference>
<dbReference type="AlphaFoldDB" id="A0A0F9QQ54"/>
<keyword evidence="2" id="KW-0831">Ubiquinone biosynthesis</keyword>